<organism evidence="2 3">
    <name type="scientific">Strongyloides papillosus</name>
    <name type="common">Intestinal threadworm</name>
    <dbReference type="NCBI Taxonomy" id="174720"/>
    <lineage>
        <taxon>Eukaryota</taxon>
        <taxon>Metazoa</taxon>
        <taxon>Ecdysozoa</taxon>
        <taxon>Nematoda</taxon>
        <taxon>Chromadorea</taxon>
        <taxon>Rhabditida</taxon>
        <taxon>Tylenchina</taxon>
        <taxon>Panagrolaimomorpha</taxon>
        <taxon>Strongyloidoidea</taxon>
        <taxon>Strongyloididae</taxon>
        <taxon>Strongyloides</taxon>
    </lineage>
</organism>
<evidence type="ECO:0000313" key="2">
    <source>
        <dbReference type="Proteomes" id="UP000046392"/>
    </source>
</evidence>
<keyword evidence="2" id="KW-1185">Reference proteome</keyword>
<dbReference type="AlphaFoldDB" id="A0A0N5BHX6"/>
<accession>A0A0N5BHX6</accession>
<sequence length="159" mass="18340">MSISNHQQSPPSLGSGNKNKVTDDVISSLTINSTFNDSYAYSKHLKSPITYSLTYIDTDSAFTSEFDYSIYSLSNQDTIVTLKEEKENVKEMMKYFEEEDTYVRIKENTLFINNGDNIVDTGKDEDTTKNKLFYDDSSYDIYSCDSDYQSQSLQAFYFY</sequence>
<evidence type="ECO:0000256" key="1">
    <source>
        <dbReference type="SAM" id="MobiDB-lite"/>
    </source>
</evidence>
<protein>
    <submittedName>
        <fullName evidence="3">ATS domain-containing protein</fullName>
    </submittedName>
</protein>
<proteinExistence type="predicted"/>
<dbReference type="Proteomes" id="UP000046392">
    <property type="component" value="Unplaced"/>
</dbReference>
<feature type="region of interest" description="Disordered" evidence="1">
    <location>
        <begin position="1"/>
        <end position="20"/>
    </location>
</feature>
<reference evidence="3" key="1">
    <citation type="submission" date="2017-02" db="UniProtKB">
        <authorList>
            <consortium name="WormBaseParasite"/>
        </authorList>
    </citation>
    <scope>IDENTIFICATION</scope>
</reference>
<evidence type="ECO:0000313" key="3">
    <source>
        <dbReference type="WBParaSite" id="SPAL_0000556100.1"/>
    </source>
</evidence>
<dbReference type="WBParaSite" id="SPAL_0000556100.1">
    <property type="protein sequence ID" value="SPAL_0000556100.1"/>
    <property type="gene ID" value="SPAL_0000556100"/>
</dbReference>
<name>A0A0N5BHX6_STREA</name>